<organism evidence="1 2">
    <name type="scientific">Nocardioides cremeus</name>
    <dbReference type="NCBI Taxonomy" id="3058044"/>
    <lineage>
        <taxon>Bacteria</taxon>
        <taxon>Bacillati</taxon>
        <taxon>Actinomycetota</taxon>
        <taxon>Actinomycetes</taxon>
        <taxon>Propionibacteriales</taxon>
        <taxon>Nocardioidaceae</taxon>
        <taxon>Nocardioides</taxon>
    </lineage>
</organism>
<evidence type="ECO:0000313" key="1">
    <source>
        <dbReference type="EMBL" id="MDO3397328.1"/>
    </source>
</evidence>
<dbReference type="EMBL" id="JAULSC010000019">
    <property type="protein sequence ID" value="MDO3397328.1"/>
    <property type="molecule type" value="Genomic_DNA"/>
</dbReference>
<keyword evidence="2" id="KW-1185">Reference proteome</keyword>
<reference evidence="1" key="1">
    <citation type="submission" date="2023-06" db="EMBL/GenBank/DDBJ databases">
        <title>Genome sequence of Nocardioides sp. SOB44.</title>
        <authorList>
            <person name="Zhang G."/>
        </authorList>
    </citation>
    <scope>NUCLEOTIDE SEQUENCE</scope>
    <source>
        <strain evidence="1">SOB44</strain>
    </source>
</reference>
<name>A0ABT8TTP4_9ACTN</name>
<dbReference type="RefSeq" id="WP_302709496.1">
    <property type="nucleotide sequence ID" value="NZ_JAULSC010000019.1"/>
</dbReference>
<dbReference type="Proteomes" id="UP001168363">
    <property type="component" value="Unassembled WGS sequence"/>
</dbReference>
<accession>A0ABT8TTP4</accession>
<evidence type="ECO:0008006" key="3">
    <source>
        <dbReference type="Google" id="ProtNLM"/>
    </source>
</evidence>
<comment type="caution">
    <text evidence="1">The sequence shown here is derived from an EMBL/GenBank/DDBJ whole genome shotgun (WGS) entry which is preliminary data.</text>
</comment>
<sequence>MVSNPIFDRSNDLGGADADLIIDGTLLELKTAKTPALNKLTLWQFLGYLLADTTDRHQIREVGWYFSRHGYLWRLPAEELLARLHGDTLDLTSARAQFADLLHGSHAL</sequence>
<gene>
    <name evidence="1" type="ORF">QWJ41_16505</name>
</gene>
<proteinExistence type="predicted"/>
<evidence type="ECO:0000313" key="2">
    <source>
        <dbReference type="Proteomes" id="UP001168363"/>
    </source>
</evidence>
<protein>
    <recommendedName>
        <fullName evidence="3">PD-(D/E)XK endonuclease-like domain-containing protein</fullName>
    </recommendedName>
</protein>